<accession>A0A4D6N2B9</accession>
<name>A0A4D6N2B9_VIGUN</name>
<reference evidence="1 2" key="1">
    <citation type="submission" date="2019-04" db="EMBL/GenBank/DDBJ databases">
        <title>An improved genome assembly and genetic linkage map for asparagus bean, Vigna unguiculata ssp. sesquipedialis.</title>
        <authorList>
            <person name="Xia Q."/>
            <person name="Zhang R."/>
            <person name="Dong Y."/>
        </authorList>
    </citation>
    <scope>NUCLEOTIDE SEQUENCE [LARGE SCALE GENOMIC DNA]</scope>
    <source>
        <tissue evidence="1">Leaf</tissue>
    </source>
</reference>
<proteinExistence type="predicted"/>
<protein>
    <submittedName>
        <fullName evidence="1">Uncharacterized protein</fullName>
    </submittedName>
</protein>
<sequence>MNNNENAMTTRSLIYGHGKDLFANYAHLALTTYNESHFRRRCERIRSGTPRGNLRVRVCTTPKREEARNLDMNLLRFVAI</sequence>
<keyword evidence="2" id="KW-1185">Reference proteome</keyword>
<evidence type="ECO:0000313" key="1">
    <source>
        <dbReference type="EMBL" id="QCE07102.1"/>
    </source>
</evidence>
<dbReference type="Proteomes" id="UP000501690">
    <property type="component" value="Linkage Group LG9"/>
</dbReference>
<dbReference type="AlphaFoldDB" id="A0A4D6N2B9"/>
<evidence type="ECO:0000313" key="2">
    <source>
        <dbReference type="Proteomes" id="UP000501690"/>
    </source>
</evidence>
<gene>
    <name evidence="1" type="ORF">DEO72_LG9g2118</name>
</gene>
<dbReference type="EMBL" id="CP039353">
    <property type="protein sequence ID" value="QCE07102.1"/>
    <property type="molecule type" value="Genomic_DNA"/>
</dbReference>
<organism evidence="1 2">
    <name type="scientific">Vigna unguiculata</name>
    <name type="common">Cowpea</name>
    <dbReference type="NCBI Taxonomy" id="3917"/>
    <lineage>
        <taxon>Eukaryota</taxon>
        <taxon>Viridiplantae</taxon>
        <taxon>Streptophyta</taxon>
        <taxon>Embryophyta</taxon>
        <taxon>Tracheophyta</taxon>
        <taxon>Spermatophyta</taxon>
        <taxon>Magnoliopsida</taxon>
        <taxon>eudicotyledons</taxon>
        <taxon>Gunneridae</taxon>
        <taxon>Pentapetalae</taxon>
        <taxon>rosids</taxon>
        <taxon>fabids</taxon>
        <taxon>Fabales</taxon>
        <taxon>Fabaceae</taxon>
        <taxon>Papilionoideae</taxon>
        <taxon>50 kb inversion clade</taxon>
        <taxon>NPAAA clade</taxon>
        <taxon>indigoferoid/millettioid clade</taxon>
        <taxon>Phaseoleae</taxon>
        <taxon>Vigna</taxon>
    </lineage>
</organism>